<evidence type="ECO:0000313" key="4">
    <source>
        <dbReference type="Proteomes" id="UP000053260"/>
    </source>
</evidence>
<evidence type="ECO:0000256" key="1">
    <source>
        <dbReference type="SAM" id="Phobius"/>
    </source>
</evidence>
<accession>A0A101UYJ3</accession>
<dbReference type="RefSeq" id="WP_067024277.1">
    <property type="nucleotide sequence ID" value="NZ_KQ949087.1"/>
</dbReference>
<dbReference type="AlphaFoldDB" id="A0A101UYJ3"/>
<dbReference type="Proteomes" id="UP000053260">
    <property type="component" value="Unassembled WGS sequence"/>
</dbReference>
<dbReference type="InterPro" id="IPR012495">
    <property type="entry name" value="TadE-like_dom"/>
</dbReference>
<sequence>MPYVSSGLRDDRGAATTQLVLVVPAVLLMMLLIVQFALAWHAQHIAQYTAERALAAARVKNATAADGQAQARTSLAQLGGRVLASPSVTVRRTAAQATVTVRGAVMPVVPGLDLHATGVASGAVERLTTPQGATP</sequence>
<feature type="transmembrane region" description="Helical" evidence="1">
    <location>
        <begin position="20"/>
        <end position="42"/>
    </location>
</feature>
<dbReference type="EMBL" id="LMXB01000055">
    <property type="protein sequence ID" value="KUO19173.1"/>
    <property type="molecule type" value="Genomic_DNA"/>
</dbReference>
<organism evidence="3 4">
    <name type="scientific">Streptomyces dysideae</name>
    <dbReference type="NCBI Taxonomy" id="909626"/>
    <lineage>
        <taxon>Bacteria</taxon>
        <taxon>Bacillati</taxon>
        <taxon>Actinomycetota</taxon>
        <taxon>Actinomycetes</taxon>
        <taxon>Kitasatosporales</taxon>
        <taxon>Streptomycetaceae</taxon>
        <taxon>Streptomyces</taxon>
    </lineage>
</organism>
<keyword evidence="1" id="KW-0472">Membrane</keyword>
<keyword evidence="1" id="KW-1133">Transmembrane helix</keyword>
<keyword evidence="4" id="KW-1185">Reference proteome</keyword>
<keyword evidence="1" id="KW-0812">Transmembrane</keyword>
<gene>
    <name evidence="3" type="ORF">AQJ91_21805</name>
</gene>
<dbReference type="Pfam" id="PF07811">
    <property type="entry name" value="TadE"/>
    <property type="match status" value="1"/>
</dbReference>
<proteinExistence type="predicted"/>
<dbReference type="OrthoDB" id="4254037at2"/>
<dbReference type="STRING" id="909626.AQJ91_21805"/>
<comment type="caution">
    <text evidence="3">The sequence shown here is derived from an EMBL/GenBank/DDBJ whole genome shotgun (WGS) entry which is preliminary data.</text>
</comment>
<feature type="domain" description="TadE-like" evidence="2">
    <location>
        <begin position="13"/>
        <end position="53"/>
    </location>
</feature>
<reference evidence="3 4" key="1">
    <citation type="submission" date="2015-10" db="EMBL/GenBank/DDBJ databases">
        <title>Draft genome sequence of Streptomyces sp. RV15, isolated from a marine sponge.</title>
        <authorList>
            <person name="Ruckert C."/>
            <person name="Abdelmohsen U.R."/>
            <person name="Winkler A."/>
            <person name="Hentschel U."/>
            <person name="Kalinowski J."/>
            <person name="Kampfer P."/>
            <person name="Glaeser S."/>
        </authorList>
    </citation>
    <scope>NUCLEOTIDE SEQUENCE [LARGE SCALE GENOMIC DNA]</scope>
    <source>
        <strain evidence="3 4">RV15</strain>
    </source>
</reference>
<name>A0A101UYJ3_9ACTN</name>
<evidence type="ECO:0000313" key="3">
    <source>
        <dbReference type="EMBL" id="KUO19173.1"/>
    </source>
</evidence>
<protein>
    <submittedName>
        <fullName evidence="3">Pilus assembly protein TadE</fullName>
    </submittedName>
</protein>
<evidence type="ECO:0000259" key="2">
    <source>
        <dbReference type="Pfam" id="PF07811"/>
    </source>
</evidence>